<dbReference type="Proteomes" id="UP000001055">
    <property type="component" value="Unassembled WGS sequence"/>
</dbReference>
<sequence length="81" mass="9315">MPRHPTSRAEIINNVFLNTHCRSPSPRKLLVPLTADASFFTVNLWSHKEIDFNSHVHSTQQHPEAAHRSSRRSSRKQHPSP</sequence>
<reference evidence="3" key="1">
    <citation type="journal article" date="2007" name="Plant Cell">
        <title>Dothideomycete-plant interactions illuminated by genome sequencing and EST analysis of the wheat pathogen Stagonospora nodorum.</title>
        <authorList>
            <person name="Hane J.K."/>
            <person name="Lowe R.G."/>
            <person name="Solomon P.S."/>
            <person name="Tan K.C."/>
            <person name="Schoch C.L."/>
            <person name="Spatafora J.W."/>
            <person name="Crous P.W."/>
            <person name="Kodira C."/>
            <person name="Birren B.W."/>
            <person name="Galagan J.E."/>
            <person name="Torriani S.F."/>
            <person name="McDonald B.A."/>
            <person name="Oliver R.P."/>
        </authorList>
    </citation>
    <scope>NUCLEOTIDE SEQUENCE [LARGE SCALE GENOMIC DNA]</scope>
    <source>
        <strain evidence="3">SN15 / ATCC MYA-4574 / FGSC 10173</strain>
    </source>
</reference>
<evidence type="ECO:0000313" key="3">
    <source>
        <dbReference type="Proteomes" id="UP000001055"/>
    </source>
</evidence>
<accession>Q0UWH8</accession>
<feature type="compositionally biased region" description="Basic residues" evidence="1">
    <location>
        <begin position="68"/>
        <end position="81"/>
    </location>
</feature>
<feature type="region of interest" description="Disordered" evidence="1">
    <location>
        <begin position="55"/>
        <end position="81"/>
    </location>
</feature>
<dbReference type="EMBL" id="CH445329">
    <property type="protein sequence ID" value="EAT89091.1"/>
    <property type="molecule type" value="Genomic_DNA"/>
</dbReference>
<protein>
    <submittedName>
        <fullName evidence="2">Uncharacterized protein</fullName>
    </submittedName>
</protein>
<dbReference type="RefSeq" id="XP_001794431.1">
    <property type="nucleotide sequence ID" value="XM_001794379.1"/>
</dbReference>
<dbReference type="HOGENOM" id="CLU_2574657_0_0_1"/>
<dbReference type="InParanoid" id="Q0UWH8"/>
<gene>
    <name evidence="2" type="ORF">SNOG_03886</name>
</gene>
<dbReference type="AlphaFoldDB" id="Q0UWH8"/>
<evidence type="ECO:0000313" key="2">
    <source>
        <dbReference type="EMBL" id="EAT89091.1"/>
    </source>
</evidence>
<dbReference type="KEGG" id="pno:SNOG_03886"/>
<dbReference type="GeneID" id="5971294"/>
<evidence type="ECO:0000256" key="1">
    <source>
        <dbReference type="SAM" id="MobiDB-lite"/>
    </source>
</evidence>
<name>Q0UWH8_PHANO</name>
<organism evidence="2 3">
    <name type="scientific">Phaeosphaeria nodorum (strain SN15 / ATCC MYA-4574 / FGSC 10173)</name>
    <name type="common">Glume blotch fungus</name>
    <name type="synonym">Parastagonospora nodorum</name>
    <dbReference type="NCBI Taxonomy" id="321614"/>
    <lineage>
        <taxon>Eukaryota</taxon>
        <taxon>Fungi</taxon>
        <taxon>Dikarya</taxon>
        <taxon>Ascomycota</taxon>
        <taxon>Pezizomycotina</taxon>
        <taxon>Dothideomycetes</taxon>
        <taxon>Pleosporomycetidae</taxon>
        <taxon>Pleosporales</taxon>
        <taxon>Pleosporineae</taxon>
        <taxon>Phaeosphaeriaceae</taxon>
        <taxon>Parastagonospora</taxon>
    </lineage>
</organism>
<proteinExistence type="predicted"/>